<comment type="caution">
    <text evidence="2">The sequence shown here is derived from an EMBL/GenBank/DDBJ whole genome shotgun (WGS) entry which is preliminary data.</text>
</comment>
<evidence type="ECO:0000256" key="1">
    <source>
        <dbReference type="SAM" id="Phobius"/>
    </source>
</evidence>
<keyword evidence="1" id="KW-0812">Transmembrane</keyword>
<dbReference type="Proteomes" id="UP001176961">
    <property type="component" value="Unassembled WGS sequence"/>
</dbReference>
<organism evidence="2 3">
    <name type="scientific">Cylicocyclus nassatus</name>
    <name type="common">Nematode worm</name>
    <dbReference type="NCBI Taxonomy" id="53992"/>
    <lineage>
        <taxon>Eukaryota</taxon>
        <taxon>Metazoa</taxon>
        <taxon>Ecdysozoa</taxon>
        <taxon>Nematoda</taxon>
        <taxon>Chromadorea</taxon>
        <taxon>Rhabditida</taxon>
        <taxon>Rhabditina</taxon>
        <taxon>Rhabditomorpha</taxon>
        <taxon>Strongyloidea</taxon>
        <taxon>Strongylidae</taxon>
        <taxon>Cylicocyclus</taxon>
    </lineage>
</organism>
<proteinExistence type="predicted"/>
<sequence length="83" mass="9434">MSVVALAAVEAVGCALAFLGFCTLRRSEKSRQYLYQHFPRVSNAYYWAEDSISFGQLTGTRLRLEDLRRWTKPDEAESALEAD</sequence>
<reference evidence="2" key="1">
    <citation type="submission" date="2023-07" db="EMBL/GenBank/DDBJ databases">
        <authorList>
            <consortium name="CYATHOMIX"/>
        </authorList>
    </citation>
    <scope>NUCLEOTIDE SEQUENCE</scope>
    <source>
        <strain evidence="2">N/A</strain>
    </source>
</reference>
<keyword evidence="3" id="KW-1185">Reference proteome</keyword>
<evidence type="ECO:0000313" key="2">
    <source>
        <dbReference type="EMBL" id="CAJ0596329.1"/>
    </source>
</evidence>
<protein>
    <submittedName>
        <fullName evidence="2">Uncharacterized protein</fullName>
    </submittedName>
</protein>
<dbReference type="EMBL" id="CATQJL010000112">
    <property type="protein sequence ID" value="CAJ0596329.1"/>
    <property type="molecule type" value="Genomic_DNA"/>
</dbReference>
<accession>A0AA36M2B6</accession>
<keyword evidence="1" id="KW-1133">Transmembrane helix</keyword>
<feature type="transmembrane region" description="Helical" evidence="1">
    <location>
        <begin position="6"/>
        <end position="24"/>
    </location>
</feature>
<name>A0AA36M2B6_CYLNA</name>
<keyword evidence="1" id="KW-0472">Membrane</keyword>
<gene>
    <name evidence="2" type="ORF">CYNAS_LOCUS8312</name>
</gene>
<evidence type="ECO:0000313" key="3">
    <source>
        <dbReference type="Proteomes" id="UP001176961"/>
    </source>
</evidence>
<dbReference type="AlphaFoldDB" id="A0AA36M2B6"/>